<dbReference type="Proteomes" id="UP000004994">
    <property type="component" value="Chromosome 5"/>
</dbReference>
<dbReference type="Gramene" id="Solyc05g007860.1.1">
    <property type="protein sequence ID" value="Solyc05g007860.1.1.1"/>
    <property type="gene ID" value="Solyc05g007860.1"/>
</dbReference>
<dbReference type="InParanoid" id="A0A3Q7GEJ5"/>
<sequence length="70" mass="8258">MFFNVHDACQLFGLLGYIVSYVLLNPLFGPMIRSHLKILIHKKLIFTSYFFGNNLFIFASPLKRYEEKEL</sequence>
<evidence type="ECO:0000313" key="2">
    <source>
        <dbReference type="EnsemblPlants" id="Solyc05g007860.1.1.1"/>
    </source>
</evidence>
<dbReference type="EnsemblPlants" id="Solyc05g007860.1.1">
    <property type="protein sequence ID" value="Solyc05g007860.1.1.1"/>
    <property type="gene ID" value="Solyc05g007860.1"/>
</dbReference>
<dbReference type="PaxDb" id="4081-Solyc05g007860.1.1"/>
<organism evidence="2">
    <name type="scientific">Solanum lycopersicum</name>
    <name type="common">Tomato</name>
    <name type="synonym">Lycopersicon esculentum</name>
    <dbReference type="NCBI Taxonomy" id="4081"/>
    <lineage>
        <taxon>Eukaryota</taxon>
        <taxon>Viridiplantae</taxon>
        <taxon>Streptophyta</taxon>
        <taxon>Embryophyta</taxon>
        <taxon>Tracheophyta</taxon>
        <taxon>Spermatophyta</taxon>
        <taxon>Magnoliopsida</taxon>
        <taxon>eudicotyledons</taxon>
        <taxon>Gunneridae</taxon>
        <taxon>Pentapetalae</taxon>
        <taxon>asterids</taxon>
        <taxon>lamiids</taxon>
        <taxon>Solanales</taxon>
        <taxon>Solanaceae</taxon>
        <taxon>Solanoideae</taxon>
        <taxon>Solaneae</taxon>
        <taxon>Solanum</taxon>
        <taxon>Solanum subgen. Lycopersicon</taxon>
    </lineage>
</organism>
<keyword evidence="1" id="KW-1133">Transmembrane helix</keyword>
<evidence type="ECO:0000313" key="3">
    <source>
        <dbReference type="Proteomes" id="UP000004994"/>
    </source>
</evidence>
<feature type="transmembrane region" description="Helical" evidence="1">
    <location>
        <begin position="12"/>
        <end position="32"/>
    </location>
</feature>
<keyword evidence="1" id="KW-0472">Membrane</keyword>
<proteinExistence type="predicted"/>
<name>A0A3Q7GEJ5_SOLLC</name>
<accession>A0A3Q7GEJ5</accession>
<evidence type="ECO:0000256" key="1">
    <source>
        <dbReference type="SAM" id="Phobius"/>
    </source>
</evidence>
<reference evidence="2" key="2">
    <citation type="submission" date="2019-01" db="UniProtKB">
        <authorList>
            <consortium name="EnsemblPlants"/>
        </authorList>
    </citation>
    <scope>IDENTIFICATION</scope>
    <source>
        <strain evidence="2">cv. Heinz 1706</strain>
    </source>
</reference>
<keyword evidence="3" id="KW-1185">Reference proteome</keyword>
<protein>
    <submittedName>
        <fullName evidence="2">Uncharacterized protein</fullName>
    </submittedName>
</protein>
<keyword evidence="1" id="KW-0812">Transmembrane</keyword>
<reference evidence="2" key="1">
    <citation type="journal article" date="2012" name="Nature">
        <title>The tomato genome sequence provides insights into fleshy fruit evolution.</title>
        <authorList>
            <consortium name="Tomato Genome Consortium"/>
        </authorList>
    </citation>
    <scope>NUCLEOTIDE SEQUENCE [LARGE SCALE GENOMIC DNA]</scope>
    <source>
        <strain evidence="2">cv. Heinz 1706</strain>
    </source>
</reference>
<feature type="transmembrane region" description="Helical" evidence="1">
    <location>
        <begin position="44"/>
        <end position="62"/>
    </location>
</feature>
<dbReference type="AlphaFoldDB" id="A0A3Q7GEJ5"/>